<dbReference type="AlphaFoldDB" id="A0A2U2CG23"/>
<feature type="transmembrane region" description="Helical" evidence="1">
    <location>
        <begin position="187"/>
        <end position="210"/>
    </location>
</feature>
<accession>A0A2U2CG23</accession>
<organism evidence="2 3">
    <name type="scientific">Pararhodobacter marinus</name>
    <dbReference type="NCBI Taxonomy" id="2184063"/>
    <lineage>
        <taxon>Bacteria</taxon>
        <taxon>Pseudomonadati</taxon>
        <taxon>Pseudomonadota</taxon>
        <taxon>Alphaproteobacteria</taxon>
        <taxon>Rhodobacterales</taxon>
        <taxon>Paracoccaceae</taxon>
        <taxon>Pararhodobacter</taxon>
    </lineage>
</organism>
<evidence type="ECO:0000313" key="2">
    <source>
        <dbReference type="EMBL" id="PWE30848.1"/>
    </source>
</evidence>
<sequence>MTPPRPLATLTALLVPVVLVNLWIYARFTVDDAFITWRYGLNLIHHGIWAYNPDGFDLTQAYTNPVFAALSILPAALGLDMVLAFKLVSLAVLIVLATLLLREAGDKLRMGFVLALLMAVPATVAHAFSGLETLVYGGALGLFFILQQTLRWRAALACVALLVLTRPEAWLLYILYPALMIAARAEVRLVAIHSALLALLAGAYFGFHLWWFGEALPNTYFIKAGDGFRVAQAVAILPYILPALAVLVFGNRRTGAAMLLYFGAVGYSYAGSDLLMNYFQRFPFQILLPMALYLGWAVSRMDGARAHAALLCLALYIGAFGWHTARVAELLVYANYYPRVLDSHALLGHALHGLGREGAMSAVALGDAGAPAYHSDLRVLDTYGLASHRVAREGLSDAVVAAYAPDLLAFFATEDGIRDQPAQHEALAAYAAAEGFTELCELYWARQYTLRLFTRTEIPALQEVCATSRARNGADEVAYAATQLRRPPWAYWHE</sequence>
<comment type="caution">
    <text evidence="2">The sequence shown here is derived from an EMBL/GenBank/DDBJ whole genome shotgun (WGS) entry which is preliminary data.</text>
</comment>
<feature type="transmembrane region" description="Helical" evidence="1">
    <location>
        <begin position="256"/>
        <end position="276"/>
    </location>
</feature>
<dbReference type="Proteomes" id="UP000244940">
    <property type="component" value="Unassembled WGS sequence"/>
</dbReference>
<feature type="transmembrane region" description="Helical" evidence="1">
    <location>
        <begin position="113"/>
        <end position="146"/>
    </location>
</feature>
<feature type="transmembrane region" description="Helical" evidence="1">
    <location>
        <begin position="306"/>
        <end position="325"/>
    </location>
</feature>
<evidence type="ECO:0008006" key="4">
    <source>
        <dbReference type="Google" id="ProtNLM"/>
    </source>
</evidence>
<dbReference type="EMBL" id="QEYD01000002">
    <property type="protein sequence ID" value="PWE30848.1"/>
    <property type="molecule type" value="Genomic_DNA"/>
</dbReference>
<name>A0A2U2CG23_9RHOB</name>
<keyword evidence="1" id="KW-0812">Transmembrane</keyword>
<protein>
    <recommendedName>
        <fullName evidence="4">Glycosyltransferase RgtA/B/C/D-like domain-containing protein</fullName>
    </recommendedName>
</protein>
<proteinExistence type="predicted"/>
<keyword evidence="1" id="KW-1133">Transmembrane helix</keyword>
<feature type="transmembrane region" description="Helical" evidence="1">
    <location>
        <begin position="7"/>
        <end position="26"/>
    </location>
</feature>
<feature type="transmembrane region" description="Helical" evidence="1">
    <location>
        <begin position="282"/>
        <end position="299"/>
    </location>
</feature>
<feature type="transmembrane region" description="Helical" evidence="1">
    <location>
        <begin position="81"/>
        <end position="101"/>
    </location>
</feature>
<dbReference type="RefSeq" id="WP_109531926.1">
    <property type="nucleotide sequence ID" value="NZ_QEYD01000002.1"/>
</dbReference>
<dbReference type="GeneID" id="94363959"/>
<keyword evidence="3" id="KW-1185">Reference proteome</keyword>
<gene>
    <name evidence="2" type="ORF">C4N9_03575</name>
</gene>
<keyword evidence="1" id="KW-0472">Membrane</keyword>
<evidence type="ECO:0000313" key="3">
    <source>
        <dbReference type="Proteomes" id="UP000244940"/>
    </source>
</evidence>
<feature type="transmembrane region" description="Helical" evidence="1">
    <location>
        <begin position="152"/>
        <end position="175"/>
    </location>
</feature>
<dbReference type="OrthoDB" id="5492344at2"/>
<evidence type="ECO:0000256" key="1">
    <source>
        <dbReference type="SAM" id="Phobius"/>
    </source>
</evidence>
<feature type="transmembrane region" description="Helical" evidence="1">
    <location>
        <begin position="230"/>
        <end position="249"/>
    </location>
</feature>
<reference evidence="2 3" key="1">
    <citation type="submission" date="2018-05" db="EMBL/GenBank/DDBJ databases">
        <title>Pararhodobacter marina sp. nov., isolated from deep-sea water of the Indian Ocean.</title>
        <authorList>
            <person name="Lai Q.Sr."/>
            <person name="Liu X."/>
            <person name="Shao Z."/>
        </authorList>
    </citation>
    <scope>NUCLEOTIDE SEQUENCE [LARGE SCALE GENOMIC DNA]</scope>
    <source>
        <strain evidence="2 3">CIC4N-9</strain>
    </source>
</reference>